<evidence type="ECO:0000313" key="2">
    <source>
        <dbReference type="EMBL" id="UJF34801.1"/>
    </source>
</evidence>
<evidence type="ECO:0000313" key="3">
    <source>
        <dbReference type="Proteomes" id="UP001649230"/>
    </source>
</evidence>
<proteinExistence type="predicted"/>
<dbReference type="Proteomes" id="UP001649230">
    <property type="component" value="Chromosome"/>
</dbReference>
<accession>A0ABY3SNX4</accession>
<organism evidence="2 3">
    <name type="scientific">Paenibacillus hexagrammi</name>
    <dbReference type="NCBI Taxonomy" id="2908839"/>
    <lineage>
        <taxon>Bacteria</taxon>
        <taxon>Bacillati</taxon>
        <taxon>Bacillota</taxon>
        <taxon>Bacilli</taxon>
        <taxon>Bacillales</taxon>
        <taxon>Paenibacillaceae</taxon>
        <taxon>Paenibacillus</taxon>
    </lineage>
</organism>
<dbReference type="RefSeq" id="WP_235121374.1">
    <property type="nucleotide sequence ID" value="NZ_CP090978.1"/>
</dbReference>
<keyword evidence="3" id="KW-1185">Reference proteome</keyword>
<dbReference type="InterPro" id="IPR043128">
    <property type="entry name" value="Rev_trsase/Diguanyl_cyclase"/>
</dbReference>
<gene>
    <name evidence="2" type="ORF">L0M14_06490</name>
</gene>
<dbReference type="PANTHER" id="PTHR46663">
    <property type="entry name" value="DIGUANYLATE CYCLASE DGCT-RELATED"/>
    <property type="match status" value="1"/>
</dbReference>
<reference evidence="2 3" key="1">
    <citation type="journal article" date="2024" name="Int. J. Syst. Evol. Microbiol.">
        <title>Paenibacillus hexagrammi sp. nov., a novel bacterium isolated from the gut content of Hexagrammos agrammus.</title>
        <authorList>
            <person name="Jung H.K."/>
            <person name="Kim D.G."/>
            <person name="Zin H."/>
            <person name="Park J."/>
            <person name="Jung H."/>
            <person name="Kim Y.O."/>
            <person name="Kong H.J."/>
            <person name="Kim J.W."/>
            <person name="Kim Y.S."/>
        </authorList>
    </citation>
    <scope>NUCLEOTIDE SEQUENCE [LARGE SCALE GENOMIC DNA]</scope>
    <source>
        <strain evidence="2 3">YPD9-1</strain>
    </source>
</reference>
<dbReference type="InterPro" id="IPR052163">
    <property type="entry name" value="DGC-Regulatory_Protein"/>
</dbReference>
<dbReference type="PANTHER" id="PTHR46663:SF2">
    <property type="entry name" value="GGDEF DOMAIN-CONTAINING PROTEIN"/>
    <property type="match status" value="1"/>
</dbReference>
<dbReference type="EMBL" id="CP090978">
    <property type="protein sequence ID" value="UJF34801.1"/>
    <property type="molecule type" value="Genomic_DNA"/>
</dbReference>
<dbReference type="SUPFAM" id="SSF55073">
    <property type="entry name" value="Nucleotide cyclase"/>
    <property type="match status" value="1"/>
</dbReference>
<dbReference type="NCBIfam" id="TIGR00254">
    <property type="entry name" value="GGDEF"/>
    <property type="match status" value="1"/>
</dbReference>
<dbReference type="EC" id="2.7.7.65" evidence="2"/>
<dbReference type="InterPro" id="IPR029787">
    <property type="entry name" value="Nucleotide_cyclase"/>
</dbReference>
<keyword evidence="2" id="KW-0808">Transferase</keyword>
<dbReference type="InterPro" id="IPR000160">
    <property type="entry name" value="GGDEF_dom"/>
</dbReference>
<dbReference type="Gene3D" id="3.30.70.270">
    <property type="match status" value="1"/>
</dbReference>
<protein>
    <submittedName>
        <fullName evidence="2">Diguanylate cyclase</fullName>
        <ecNumber evidence="2">2.7.7.65</ecNumber>
    </submittedName>
</protein>
<name>A0ABY3SNX4_9BACL</name>
<evidence type="ECO:0000259" key="1">
    <source>
        <dbReference type="PROSITE" id="PS50887"/>
    </source>
</evidence>
<dbReference type="Pfam" id="PF00990">
    <property type="entry name" value="GGDEF"/>
    <property type="match status" value="1"/>
</dbReference>
<sequence length="104" mass="12022">MFISRIVLRSSISEQEFAARVGGDEFLLMSRFYTSKKEVEAWIHQVENKLQTETFRIGGSYISVSACFGISLYPDDGDDLTTLSRHSDQRMLDAKRKKEERIPR</sequence>
<feature type="domain" description="GGDEF" evidence="1">
    <location>
        <begin position="1"/>
        <end position="104"/>
    </location>
</feature>
<dbReference type="PROSITE" id="PS50887">
    <property type="entry name" value="GGDEF"/>
    <property type="match status" value="1"/>
</dbReference>
<dbReference type="GO" id="GO:0052621">
    <property type="term" value="F:diguanylate cyclase activity"/>
    <property type="evidence" value="ECO:0007669"/>
    <property type="project" value="UniProtKB-EC"/>
</dbReference>
<keyword evidence="2" id="KW-0548">Nucleotidyltransferase</keyword>